<protein>
    <submittedName>
        <fullName evidence="1">Uncharacterized protein</fullName>
    </submittedName>
</protein>
<evidence type="ECO:0000313" key="1">
    <source>
        <dbReference type="EMBL" id="MBW82183.1"/>
    </source>
</evidence>
<sequence>MVIIYTHAVLSFVFTRFSLRREKISHALNFTSPAQWSGHPEDNFEYACKPFLEAMSCIEKQ</sequence>
<organism evidence="1">
    <name type="scientific">Rhizophora mucronata</name>
    <name type="common">Asiatic mangrove</name>
    <dbReference type="NCBI Taxonomy" id="61149"/>
    <lineage>
        <taxon>Eukaryota</taxon>
        <taxon>Viridiplantae</taxon>
        <taxon>Streptophyta</taxon>
        <taxon>Embryophyta</taxon>
        <taxon>Tracheophyta</taxon>
        <taxon>Spermatophyta</taxon>
        <taxon>Magnoliopsida</taxon>
        <taxon>eudicotyledons</taxon>
        <taxon>Gunneridae</taxon>
        <taxon>Pentapetalae</taxon>
        <taxon>rosids</taxon>
        <taxon>fabids</taxon>
        <taxon>Malpighiales</taxon>
        <taxon>Rhizophoraceae</taxon>
        <taxon>Rhizophora</taxon>
    </lineage>
</organism>
<proteinExistence type="predicted"/>
<reference evidence="1" key="1">
    <citation type="submission" date="2018-02" db="EMBL/GenBank/DDBJ databases">
        <title>Rhizophora mucronata_Transcriptome.</title>
        <authorList>
            <person name="Meera S.P."/>
            <person name="Sreeshan A."/>
            <person name="Augustine A."/>
        </authorList>
    </citation>
    <scope>NUCLEOTIDE SEQUENCE</scope>
    <source>
        <tissue evidence="1">Leaf</tissue>
    </source>
</reference>
<name>A0A2P2ILY5_RHIMU</name>
<dbReference type="AlphaFoldDB" id="A0A2P2ILY5"/>
<accession>A0A2P2ILY5</accession>
<dbReference type="EMBL" id="GGEC01001700">
    <property type="protein sequence ID" value="MBW82183.1"/>
    <property type="molecule type" value="Transcribed_RNA"/>
</dbReference>